<sequence length="163" mass="18168">MREQRQRLTERLLENLRLVIQALHATSSRQWMELELTTAQLRMLFTLATAQPATVGELAERLDISGPTASHLVDRLVQAGLVSRAEDPADRRRTLVRLTAAGDDLTRRLRQGNREALLPLLERLALEDLESLDRGLAALAQAAKDSGLASPELERGVRDTDSR</sequence>
<dbReference type="SUPFAM" id="SSF46785">
    <property type="entry name" value="Winged helix' DNA-binding domain"/>
    <property type="match status" value="1"/>
</dbReference>
<dbReference type="PANTHER" id="PTHR42756:SF1">
    <property type="entry name" value="TRANSCRIPTIONAL REPRESSOR OF EMRAB OPERON"/>
    <property type="match status" value="1"/>
</dbReference>
<keyword evidence="1" id="KW-0805">Transcription regulation</keyword>
<dbReference type="PRINTS" id="PR00598">
    <property type="entry name" value="HTHMARR"/>
</dbReference>
<feature type="region of interest" description="Disordered" evidence="4">
    <location>
        <begin position="142"/>
        <end position="163"/>
    </location>
</feature>
<feature type="compositionally biased region" description="Basic and acidic residues" evidence="4">
    <location>
        <begin position="152"/>
        <end position="163"/>
    </location>
</feature>
<dbReference type="SMART" id="SM00347">
    <property type="entry name" value="HTH_MARR"/>
    <property type="match status" value="1"/>
</dbReference>
<keyword evidence="2" id="KW-0238">DNA-binding</keyword>
<name>A0A7C2WRL3_9BACT</name>
<dbReference type="InterPro" id="IPR000835">
    <property type="entry name" value="HTH_MarR-typ"/>
</dbReference>
<accession>A0A7C2WRL3</accession>
<proteinExistence type="predicted"/>
<feature type="domain" description="HTH marR-type" evidence="5">
    <location>
        <begin position="9"/>
        <end position="141"/>
    </location>
</feature>
<evidence type="ECO:0000313" key="6">
    <source>
        <dbReference type="EMBL" id="HEX71137.1"/>
    </source>
</evidence>
<dbReference type="GO" id="GO:0003700">
    <property type="term" value="F:DNA-binding transcription factor activity"/>
    <property type="evidence" value="ECO:0007669"/>
    <property type="project" value="InterPro"/>
</dbReference>
<dbReference type="EMBL" id="DSID01000592">
    <property type="protein sequence ID" value="HEX71137.1"/>
    <property type="molecule type" value="Genomic_DNA"/>
</dbReference>
<evidence type="ECO:0000259" key="5">
    <source>
        <dbReference type="PROSITE" id="PS50995"/>
    </source>
</evidence>
<gene>
    <name evidence="6" type="ORF">ENP13_07840</name>
</gene>
<dbReference type="InterPro" id="IPR036390">
    <property type="entry name" value="WH_DNA-bd_sf"/>
</dbReference>
<evidence type="ECO:0000256" key="4">
    <source>
        <dbReference type="SAM" id="MobiDB-lite"/>
    </source>
</evidence>
<dbReference type="InterPro" id="IPR036388">
    <property type="entry name" value="WH-like_DNA-bd_sf"/>
</dbReference>
<evidence type="ECO:0000256" key="2">
    <source>
        <dbReference type="ARBA" id="ARBA00023125"/>
    </source>
</evidence>
<dbReference type="PANTHER" id="PTHR42756">
    <property type="entry name" value="TRANSCRIPTIONAL REGULATOR, MARR"/>
    <property type="match status" value="1"/>
</dbReference>
<evidence type="ECO:0000256" key="3">
    <source>
        <dbReference type="ARBA" id="ARBA00023163"/>
    </source>
</evidence>
<dbReference type="Gene3D" id="1.10.10.10">
    <property type="entry name" value="Winged helix-like DNA-binding domain superfamily/Winged helix DNA-binding domain"/>
    <property type="match status" value="1"/>
</dbReference>
<dbReference type="PROSITE" id="PS50995">
    <property type="entry name" value="HTH_MARR_2"/>
    <property type="match status" value="1"/>
</dbReference>
<dbReference type="InterPro" id="IPR023187">
    <property type="entry name" value="Tscrpt_reg_MarR-type_CS"/>
</dbReference>
<dbReference type="PROSITE" id="PS01117">
    <property type="entry name" value="HTH_MARR_1"/>
    <property type="match status" value="1"/>
</dbReference>
<comment type="caution">
    <text evidence="6">The sequence shown here is derived from an EMBL/GenBank/DDBJ whole genome shotgun (WGS) entry which is preliminary data.</text>
</comment>
<dbReference type="GO" id="GO:0003677">
    <property type="term" value="F:DNA binding"/>
    <property type="evidence" value="ECO:0007669"/>
    <property type="project" value="UniProtKB-KW"/>
</dbReference>
<dbReference type="InterPro" id="IPR011991">
    <property type="entry name" value="ArsR-like_HTH"/>
</dbReference>
<dbReference type="CDD" id="cd00090">
    <property type="entry name" value="HTH_ARSR"/>
    <property type="match status" value="1"/>
</dbReference>
<evidence type="ECO:0000256" key="1">
    <source>
        <dbReference type="ARBA" id="ARBA00023015"/>
    </source>
</evidence>
<organism evidence="6">
    <name type="scientific">Thermorudis sp</name>
    <dbReference type="NCBI Taxonomy" id="1969470"/>
    <lineage>
        <taxon>Bacteria</taxon>
        <taxon>Pseudomonadati</taxon>
        <taxon>Thermomicrobiota</taxon>
        <taxon>Thermomicrobia</taxon>
        <taxon>Thermomicrobia incertae sedis</taxon>
        <taxon>Thermorudis</taxon>
    </lineage>
</organism>
<dbReference type="AlphaFoldDB" id="A0A7C2WRL3"/>
<reference evidence="6" key="1">
    <citation type="journal article" date="2020" name="mSystems">
        <title>Genome- and Community-Level Interaction Insights into Carbon Utilization and Element Cycling Functions of Hydrothermarchaeota in Hydrothermal Sediment.</title>
        <authorList>
            <person name="Zhou Z."/>
            <person name="Liu Y."/>
            <person name="Xu W."/>
            <person name="Pan J."/>
            <person name="Luo Z.H."/>
            <person name="Li M."/>
        </authorList>
    </citation>
    <scope>NUCLEOTIDE SEQUENCE [LARGE SCALE GENOMIC DNA]</scope>
    <source>
        <strain evidence="6">SpSt-192</strain>
    </source>
</reference>
<keyword evidence="3" id="KW-0804">Transcription</keyword>
<protein>
    <submittedName>
        <fullName evidence="6">MarR family transcriptional regulator</fullName>
    </submittedName>
</protein>
<dbReference type="Pfam" id="PF12802">
    <property type="entry name" value="MarR_2"/>
    <property type="match status" value="1"/>
</dbReference>